<reference evidence="2 3" key="1">
    <citation type="journal article" date="2016" name="Mol. Biol. Evol.">
        <title>Comparative Genomics of Early-Diverging Mushroom-Forming Fungi Provides Insights into the Origins of Lignocellulose Decay Capabilities.</title>
        <authorList>
            <person name="Nagy L.G."/>
            <person name="Riley R."/>
            <person name="Tritt A."/>
            <person name="Adam C."/>
            <person name="Daum C."/>
            <person name="Floudas D."/>
            <person name="Sun H."/>
            <person name="Yadav J.S."/>
            <person name="Pangilinan J."/>
            <person name="Larsson K.H."/>
            <person name="Matsuura K."/>
            <person name="Barry K."/>
            <person name="Labutti K."/>
            <person name="Kuo R."/>
            <person name="Ohm R.A."/>
            <person name="Bhattacharya S.S."/>
            <person name="Shirouzu T."/>
            <person name="Yoshinaga Y."/>
            <person name="Martin F.M."/>
            <person name="Grigoriev I.V."/>
            <person name="Hibbett D.S."/>
        </authorList>
    </citation>
    <scope>NUCLEOTIDE SEQUENCE [LARGE SCALE GENOMIC DNA]</scope>
    <source>
        <strain evidence="2 3">HHB12029</strain>
    </source>
</reference>
<dbReference type="InParanoid" id="A0A165QYS9"/>
<dbReference type="OrthoDB" id="3064088at2759"/>
<dbReference type="AlphaFoldDB" id="A0A165QYS9"/>
<dbReference type="Proteomes" id="UP000077266">
    <property type="component" value="Unassembled WGS sequence"/>
</dbReference>
<organism evidence="2 3">
    <name type="scientific">Exidia glandulosa HHB12029</name>
    <dbReference type="NCBI Taxonomy" id="1314781"/>
    <lineage>
        <taxon>Eukaryota</taxon>
        <taxon>Fungi</taxon>
        <taxon>Dikarya</taxon>
        <taxon>Basidiomycota</taxon>
        <taxon>Agaricomycotina</taxon>
        <taxon>Agaricomycetes</taxon>
        <taxon>Auriculariales</taxon>
        <taxon>Exidiaceae</taxon>
        <taxon>Exidia</taxon>
    </lineage>
</organism>
<evidence type="ECO:0008006" key="4">
    <source>
        <dbReference type="Google" id="ProtNLM"/>
    </source>
</evidence>
<dbReference type="EMBL" id="KV425882">
    <property type="protein sequence ID" value="KZW04253.1"/>
    <property type="molecule type" value="Genomic_DNA"/>
</dbReference>
<evidence type="ECO:0000313" key="3">
    <source>
        <dbReference type="Proteomes" id="UP000077266"/>
    </source>
</evidence>
<feature type="region of interest" description="Disordered" evidence="1">
    <location>
        <begin position="303"/>
        <end position="329"/>
    </location>
</feature>
<name>A0A165QYS9_EXIGL</name>
<proteinExistence type="predicted"/>
<evidence type="ECO:0000313" key="2">
    <source>
        <dbReference type="EMBL" id="KZW04253.1"/>
    </source>
</evidence>
<protein>
    <recommendedName>
        <fullName evidence="4">HNH nuclease domain-containing protein</fullName>
    </recommendedName>
</protein>
<evidence type="ECO:0000256" key="1">
    <source>
        <dbReference type="SAM" id="MobiDB-lite"/>
    </source>
</evidence>
<keyword evidence="3" id="KW-1185">Reference proteome</keyword>
<gene>
    <name evidence="2" type="ORF">EXIGLDRAFT_758546</name>
</gene>
<sequence length="456" mass="51808">MNMHCKPPAFKVTPPSHSERDHVSFFHPGYEPPVLLFRLSKLDMTTEGARGVHLGTALRACEIIANNTHGFLSTSPDRADVHAFVQDQQDFELCLVRSHYFYHAVHADFALRRYPVCASFSAWRPPSALPREWAHAQRERSREAHENPEPYNSLFSLNIDSKTPDHECCISGWQSALRTVQLIPETEEHWFNAVGLGDSSPPPASSNLITLRSDIRAILEEHIFTLAPRGREGDLVATFLQAGAPEAAHLYHNRVVKLPARVSMAYLYCRFAWTVIGLVQRYCKHGPPDFEFVDVLPELRPTSLGRVQPNGGDHTLSDSDEEDGEGNGSVERMLLPHTLDELDFSDNEFIMPSPSSHHLFFTDAADMERRLAELESRDARVTALYESSQSDDFTDLYFERDDDDVYPGFSRYRRMAYEYIQRTPSVRACGESEHAPVSDDSEDYSISTWLEDEFDI</sequence>
<accession>A0A165QYS9</accession>